<dbReference type="GeneID" id="106164468"/>
<evidence type="ECO:0000256" key="2">
    <source>
        <dbReference type="SAM" id="MobiDB-lite"/>
    </source>
</evidence>
<evidence type="ECO:0000313" key="4">
    <source>
        <dbReference type="RefSeq" id="XP_013397851.1"/>
    </source>
</evidence>
<sequence length="180" mass="21074">MKFTILCLLAVAFAVYYVHEADAFRRRFRFRVRIRIPRIRLPPVRLPRIRLRIRFNRIKHALKRLTMRKPPSQWEMLANRGVFVPECTKAVREQEPDVHASDVANLCNKAFDFYVAHGPRNEQGFTNAIVRAAEVLFSRDQPDTLSDEEIAEMEREIASDSNEFEDTVDFPDPDDTEKVV</sequence>
<dbReference type="Proteomes" id="UP000085678">
    <property type="component" value="Unplaced"/>
</dbReference>
<evidence type="ECO:0000313" key="3">
    <source>
        <dbReference type="Proteomes" id="UP000085678"/>
    </source>
</evidence>
<protein>
    <submittedName>
        <fullName evidence="4 5">Uncharacterized protein LOC106164468</fullName>
    </submittedName>
</protein>
<evidence type="ECO:0000313" key="6">
    <source>
        <dbReference type="RefSeq" id="XP_013397853.1"/>
    </source>
</evidence>
<evidence type="ECO:0000313" key="5">
    <source>
        <dbReference type="RefSeq" id="XP_013397852.1"/>
    </source>
</evidence>
<dbReference type="AlphaFoldDB" id="A0A1S3IK07"/>
<keyword evidence="3" id="KW-1185">Reference proteome</keyword>
<dbReference type="PROSITE" id="PS00306">
    <property type="entry name" value="CASEIN_ALPHA_BETA"/>
    <property type="match status" value="1"/>
</dbReference>
<proteinExistence type="predicted"/>
<dbReference type="RefSeq" id="XP_013397851.1">
    <property type="nucleotide sequence ID" value="XM_013542397.1"/>
</dbReference>
<reference evidence="4 5" key="1">
    <citation type="submission" date="2025-04" db="UniProtKB">
        <authorList>
            <consortium name="RefSeq"/>
        </authorList>
    </citation>
    <scope>IDENTIFICATION</scope>
    <source>
        <tissue evidence="4 5">Gonads</tissue>
    </source>
</reference>
<dbReference type="KEGG" id="lak:106164468"/>
<keyword evidence="1" id="KW-0732">Signal</keyword>
<dbReference type="RefSeq" id="XP_013397854.1">
    <property type="nucleotide sequence ID" value="XM_013542400.1"/>
</dbReference>
<feature type="region of interest" description="Disordered" evidence="2">
    <location>
        <begin position="155"/>
        <end position="180"/>
    </location>
</feature>
<dbReference type="InterPro" id="IPR031305">
    <property type="entry name" value="Casein_CS"/>
</dbReference>
<dbReference type="RefSeq" id="XP_013397853.1">
    <property type="nucleotide sequence ID" value="XM_013542399.1"/>
</dbReference>
<evidence type="ECO:0000313" key="7">
    <source>
        <dbReference type="RefSeq" id="XP_013397854.1"/>
    </source>
</evidence>
<dbReference type="RefSeq" id="XP_013397852.1">
    <property type="nucleotide sequence ID" value="XM_013542398.2"/>
</dbReference>
<gene>
    <name evidence="4 5 6 7" type="primary">LOC106164468</name>
</gene>
<feature type="compositionally biased region" description="Acidic residues" evidence="2">
    <location>
        <begin position="162"/>
        <end position="180"/>
    </location>
</feature>
<name>A0A1S3IK07_LINAN</name>
<accession>A0A1S3IK07</accession>
<organism evidence="3 7">
    <name type="scientific">Lingula anatina</name>
    <name type="common">Brachiopod</name>
    <name type="synonym">Lingula unguis</name>
    <dbReference type="NCBI Taxonomy" id="7574"/>
    <lineage>
        <taxon>Eukaryota</taxon>
        <taxon>Metazoa</taxon>
        <taxon>Spiralia</taxon>
        <taxon>Lophotrochozoa</taxon>
        <taxon>Brachiopoda</taxon>
        <taxon>Linguliformea</taxon>
        <taxon>Lingulata</taxon>
        <taxon>Lingulida</taxon>
        <taxon>Linguloidea</taxon>
        <taxon>Lingulidae</taxon>
        <taxon>Lingula</taxon>
    </lineage>
</organism>
<evidence type="ECO:0000256" key="1">
    <source>
        <dbReference type="ARBA" id="ARBA00022729"/>
    </source>
</evidence>